<keyword evidence="5 6" id="KW-0349">Heme</keyword>
<accession>A0A137PI81</accession>
<evidence type="ECO:0000256" key="4">
    <source>
        <dbReference type="ARBA" id="ARBA00023004"/>
    </source>
</evidence>
<evidence type="ECO:0000313" key="8">
    <source>
        <dbReference type="Proteomes" id="UP000070444"/>
    </source>
</evidence>
<dbReference type="InterPro" id="IPR017972">
    <property type="entry name" value="Cyt_P450_CS"/>
</dbReference>
<gene>
    <name evidence="7" type="ORF">CONCODRAFT_2268</name>
</gene>
<keyword evidence="8" id="KW-1185">Reference proteome</keyword>
<evidence type="ECO:0000256" key="6">
    <source>
        <dbReference type="RuleBase" id="RU000461"/>
    </source>
</evidence>
<dbReference type="PRINTS" id="PR00385">
    <property type="entry name" value="P450"/>
</dbReference>
<name>A0A137PI81_CONC2</name>
<dbReference type="GO" id="GO:0005506">
    <property type="term" value="F:iron ion binding"/>
    <property type="evidence" value="ECO:0007669"/>
    <property type="project" value="InterPro"/>
</dbReference>
<dbReference type="PANTHER" id="PTHR24305">
    <property type="entry name" value="CYTOCHROME P450"/>
    <property type="match status" value="1"/>
</dbReference>
<dbReference type="GO" id="GO:0020037">
    <property type="term" value="F:heme binding"/>
    <property type="evidence" value="ECO:0007669"/>
    <property type="project" value="InterPro"/>
</dbReference>
<evidence type="ECO:0000256" key="1">
    <source>
        <dbReference type="ARBA" id="ARBA00001971"/>
    </source>
</evidence>
<dbReference type="InterPro" id="IPR002401">
    <property type="entry name" value="Cyt_P450_E_grp-I"/>
</dbReference>
<comment type="cofactor">
    <cofactor evidence="1 5">
        <name>heme</name>
        <dbReference type="ChEBI" id="CHEBI:30413"/>
    </cofactor>
</comment>
<dbReference type="PROSITE" id="PS00086">
    <property type="entry name" value="CYTOCHROME_P450"/>
    <property type="match status" value="1"/>
</dbReference>
<dbReference type="InterPro" id="IPR050121">
    <property type="entry name" value="Cytochrome_P450_monoxygenase"/>
</dbReference>
<organism evidence="7 8">
    <name type="scientific">Conidiobolus coronatus (strain ATCC 28846 / CBS 209.66 / NRRL 28638)</name>
    <name type="common">Delacroixia coronata</name>
    <dbReference type="NCBI Taxonomy" id="796925"/>
    <lineage>
        <taxon>Eukaryota</taxon>
        <taxon>Fungi</taxon>
        <taxon>Fungi incertae sedis</taxon>
        <taxon>Zoopagomycota</taxon>
        <taxon>Entomophthoromycotina</taxon>
        <taxon>Entomophthoromycetes</taxon>
        <taxon>Entomophthorales</taxon>
        <taxon>Ancylistaceae</taxon>
        <taxon>Conidiobolus</taxon>
    </lineage>
</organism>
<dbReference type="Pfam" id="PF00067">
    <property type="entry name" value="p450"/>
    <property type="match status" value="1"/>
</dbReference>
<reference evidence="7 8" key="1">
    <citation type="journal article" date="2015" name="Genome Biol. Evol.">
        <title>Phylogenomic analyses indicate that early fungi evolved digesting cell walls of algal ancestors of land plants.</title>
        <authorList>
            <person name="Chang Y."/>
            <person name="Wang S."/>
            <person name="Sekimoto S."/>
            <person name="Aerts A.L."/>
            <person name="Choi C."/>
            <person name="Clum A."/>
            <person name="LaButti K.M."/>
            <person name="Lindquist E.A."/>
            <person name="Yee Ngan C."/>
            <person name="Ohm R.A."/>
            <person name="Salamov A.A."/>
            <person name="Grigoriev I.V."/>
            <person name="Spatafora J.W."/>
            <person name="Berbee M.L."/>
        </authorList>
    </citation>
    <scope>NUCLEOTIDE SEQUENCE [LARGE SCALE GENOMIC DNA]</scope>
    <source>
        <strain evidence="7 8">NRRL 28638</strain>
    </source>
</reference>
<sequence>MMSLSTLAYLIPVALIYLCYSKIIYPYYLGPLKNIPRGKNAFKHYFSYIYDLIVGDASSHLKLAQKYGPVVHLVDETVLVNDPQIRKYYMSYKWPKAASYYKVFDFNGPNLFSALKKDFHVSMKKLLLPAFNNKSLAAMEDTIYKVGSESLVQYIDSFLEDNQSYEFDILDLFYSNTLDVISELVFGSSINATWDKEKGAQFMDLLSKSQFMGFIRSFIPFSYLFKLPMEPLLTPMILKNIHNRKQNNEKHHDILQTMIDAKDSETGAGLTDLEIVDECMALLFAAEDTTAITLSWTLYELLRHPEFYKLVADEIIEKFPNFNEPINSQDAKKELKYLEAAILESTRKHPAGADILPREVPEGGLTINGYHLPPKTVFTLDIYLEHNDPSFWENPRDYDINRWFGEDREAKKAKLVGFGLGPRSCIGRDLAWNEIFLVLANLIRHFSFELVDKELIPVNYFILKPKGNSFKVKISRRS</sequence>
<keyword evidence="3 5" id="KW-0479">Metal-binding</keyword>
<dbReference type="SUPFAM" id="SSF48264">
    <property type="entry name" value="Cytochrome P450"/>
    <property type="match status" value="1"/>
</dbReference>
<protein>
    <submittedName>
        <fullName evidence="7">Cytochrome P450</fullName>
    </submittedName>
</protein>
<dbReference type="Proteomes" id="UP000070444">
    <property type="component" value="Unassembled WGS sequence"/>
</dbReference>
<dbReference type="InterPro" id="IPR001128">
    <property type="entry name" value="Cyt_P450"/>
</dbReference>
<dbReference type="InterPro" id="IPR036396">
    <property type="entry name" value="Cyt_P450_sf"/>
</dbReference>
<evidence type="ECO:0000313" key="7">
    <source>
        <dbReference type="EMBL" id="KXN74706.1"/>
    </source>
</evidence>
<dbReference type="EMBL" id="KQ964421">
    <property type="protein sequence ID" value="KXN74706.1"/>
    <property type="molecule type" value="Genomic_DNA"/>
</dbReference>
<dbReference type="Gene3D" id="1.10.630.10">
    <property type="entry name" value="Cytochrome P450"/>
    <property type="match status" value="1"/>
</dbReference>
<dbReference type="OrthoDB" id="1470350at2759"/>
<dbReference type="AlphaFoldDB" id="A0A137PI81"/>
<evidence type="ECO:0000256" key="3">
    <source>
        <dbReference type="ARBA" id="ARBA00022723"/>
    </source>
</evidence>
<dbReference type="PRINTS" id="PR00463">
    <property type="entry name" value="EP450I"/>
</dbReference>
<keyword evidence="4 5" id="KW-0408">Iron</keyword>
<evidence type="ECO:0000256" key="5">
    <source>
        <dbReference type="PIRSR" id="PIRSR602401-1"/>
    </source>
</evidence>
<dbReference type="GO" id="GO:0016705">
    <property type="term" value="F:oxidoreductase activity, acting on paired donors, with incorporation or reduction of molecular oxygen"/>
    <property type="evidence" value="ECO:0007669"/>
    <property type="project" value="InterPro"/>
</dbReference>
<proteinExistence type="inferred from homology"/>
<keyword evidence="6" id="KW-0560">Oxidoreductase</keyword>
<dbReference type="GO" id="GO:0004497">
    <property type="term" value="F:monooxygenase activity"/>
    <property type="evidence" value="ECO:0007669"/>
    <property type="project" value="UniProtKB-KW"/>
</dbReference>
<dbReference type="PANTHER" id="PTHR24305:SF166">
    <property type="entry name" value="CYTOCHROME P450 12A4, MITOCHONDRIAL-RELATED"/>
    <property type="match status" value="1"/>
</dbReference>
<keyword evidence="6" id="KW-0503">Monooxygenase</keyword>
<feature type="binding site" description="axial binding residue" evidence="5">
    <location>
        <position position="425"/>
    </location>
    <ligand>
        <name>heme</name>
        <dbReference type="ChEBI" id="CHEBI:30413"/>
    </ligand>
    <ligandPart>
        <name>Fe</name>
        <dbReference type="ChEBI" id="CHEBI:18248"/>
    </ligandPart>
</feature>
<dbReference type="STRING" id="796925.A0A137PI81"/>
<comment type="similarity">
    <text evidence="2 6">Belongs to the cytochrome P450 family.</text>
</comment>
<evidence type="ECO:0000256" key="2">
    <source>
        <dbReference type="ARBA" id="ARBA00010617"/>
    </source>
</evidence>